<gene>
    <name evidence="1" type="ORF">S06H3_65671</name>
</gene>
<dbReference type="AlphaFoldDB" id="X1RVF5"/>
<dbReference type="EMBL" id="BARV01044326">
    <property type="protein sequence ID" value="GAI70926.1"/>
    <property type="molecule type" value="Genomic_DNA"/>
</dbReference>
<reference evidence="1" key="1">
    <citation type="journal article" date="2014" name="Front. Microbiol.">
        <title>High frequency of phylogenetically diverse reductive dehalogenase-homologous genes in deep subseafloor sedimentary metagenomes.</title>
        <authorList>
            <person name="Kawai M."/>
            <person name="Futagami T."/>
            <person name="Toyoda A."/>
            <person name="Takaki Y."/>
            <person name="Nishi S."/>
            <person name="Hori S."/>
            <person name="Arai W."/>
            <person name="Tsubouchi T."/>
            <person name="Morono Y."/>
            <person name="Uchiyama I."/>
            <person name="Ito T."/>
            <person name="Fujiyama A."/>
            <person name="Inagaki F."/>
            <person name="Takami H."/>
        </authorList>
    </citation>
    <scope>NUCLEOTIDE SEQUENCE</scope>
    <source>
        <strain evidence="1">Expedition CK06-06</strain>
    </source>
</reference>
<comment type="caution">
    <text evidence="1">The sequence shown here is derived from an EMBL/GenBank/DDBJ whole genome shotgun (WGS) entry which is preliminary data.</text>
</comment>
<evidence type="ECO:0000313" key="1">
    <source>
        <dbReference type="EMBL" id="GAI70926.1"/>
    </source>
</evidence>
<name>X1RVF5_9ZZZZ</name>
<protein>
    <submittedName>
        <fullName evidence="1">Uncharacterized protein</fullName>
    </submittedName>
</protein>
<feature type="non-terminal residue" evidence="1">
    <location>
        <position position="72"/>
    </location>
</feature>
<accession>X1RVF5</accession>
<sequence>MGDNEHEQEKVCGFDKEPCIKEKCVHWTEIAVARPGMFAPQKEGMCVFHALLLVTGSPKPQMQQIPLNQFAK</sequence>
<organism evidence="1">
    <name type="scientific">marine sediment metagenome</name>
    <dbReference type="NCBI Taxonomy" id="412755"/>
    <lineage>
        <taxon>unclassified sequences</taxon>
        <taxon>metagenomes</taxon>
        <taxon>ecological metagenomes</taxon>
    </lineage>
</organism>
<proteinExistence type="predicted"/>